<evidence type="ECO:0000256" key="2">
    <source>
        <dbReference type="ARBA" id="ARBA00023125"/>
    </source>
</evidence>
<keyword evidence="8" id="KW-1133">Transmembrane helix</keyword>
<dbReference type="SMART" id="SM00490">
    <property type="entry name" value="HELICc"/>
    <property type="match status" value="1"/>
</dbReference>
<gene>
    <name evidence="10" type="ORF">MEDL_11132</name>
</gene>
<dbReference type="GO" id="GO:0009378">
    <property type="term" value="F:four-way junction helicase activity"/>
    <property type="evidence" value="ECO:0007669"/>
    <property type="project" value="TreeGrafter"/>
</dbReference>
<evidence type="ECO:0000256" key="4">
    <source>
        <dbReference type="ARBA" id="ARBA00023242"/>
    </source>
</evidence>
<proteinExistence type="inferred from homology"/>
<comment type="similarity">
    <text evidence="1">Belongs to the helicase family. RecQ subfamily.</text>
</comment>
<dbReference type="GO" id="GO:0016787">
    <property type="term" value="F:hydrolase activity"/>
    <property type="evidence" value="ECO:0007669"/>
    <property type="project" value="UniProtKB-KW"/>
</dbReference>
<dbReference type="EC" id="5.6.2.4" evidence="6"/>
<evidence type="ECO:0000313" key="10">
    <source>
        <dbReference type="EMBL" id="CAG2196218.1"/>
    </source>
</evidence>
<dbReference type="PANTHER" id="PTHR13710">
    <property type="entry name" value="DNA HELICASE RECQ FAMILY MEMBER"/>
    <property type="match status" value="1"/>
</dbReference>
<dbReference type="OrthoDB" id="6130533at2759"/>
<comment type="catalytic activity">
    <reaction evidence="5">
        <text>Couples ATP hydrolysis with the unwinding of duplex DNA by translocating in the 3'-5' direction.</text>
        <dbReference type="EC" id="5.6.2.4"/>
    </reaction>
</comment>
<dbReference type="AlphaFoldDB" id="A0A8S3QHD0"/>
<dbReference type="PANTHER" id="PTHR13710:SF153">
    <property type="entry name" value="RECQ-LIKE DNA HELICASE BLM"/>
    <property type="match status" value="1"/>
</dbReference>
<dbReference type="Pfam" id="PF00271">
    <property type="entry name" value="Helicase_C"/>
    <property type="match status" value="1"/>
</dbReference>
<evidence type="ECO:0000259" key="9">
    <source>
        <dbReference type="PROSITE" id="PS51194"/>
    </source>
</evidence>
<evidence type="ECO:0000256" key="8">
    <source>
        <dbReference type="SAM" id="Phobius"/>
    </source>
</evidence>
<comment type="caution">
    <text evidence="10">The sequence shown here is derived from an EMBL/GenBank/DDBJ whole genome shotgun (WGS) entry which is preliminary data.</text>
</comment>
<keyword evidence="3" id="KW-0413">Isomerase</keyword>
<evidence type="ECO:0000256" key="7">
    <source>
        <dbReference type="ARBA" id="ARBA00044542"/>
    </source>
</evidence>
<evidence type="ECO:0000256" key="1">
    <source>
        <dbReference type="ARBA" id="ARBA00005446"/>
    </source>
</evidence>
<organism evidence="10 11">
    <name type="scientific">Mytilus edulis</name>
    <name type="common">Blue mussel</name>
    <dbReference type="NCBI Taxonomy" id="6550"/>
    <lineage>
        <taxon>Eukaryota</taxon>
        <taxon>Metazoa</taxon>
        <taxon>Spiralia</taxon>
        <taxon>Lophotrochozoa</taxon>
        <taxon>Mollusca</taxon>
        <taxon>Bivalvia</taxon>
        <taxon>Autobranchia</taxon>
        <taxon>Pteriomorphia</taxon>
        <taxon>Mytilida</taxon>
        <taxon>Mytiloidea</taxon>
        <taxon>Mytilidae</taxon>
        <taxon>Mytilinae</taxon>
        <taxon>Mytilus</taxon>
    </lineage>
</organism>
<dbReference type="Gene3D" id="3.40.50.300">
    <property type="entry name" value="P-loop containing nucleotide triphosphate hydrolases"/>
    <property type="match status" value="1"/>
</dbReference>
<dbReference type="EMBL" id="CAJPWZ010000550">
    <property type="protein sequence ID" value="CAG2196218.1"/>
    <property type="molecule type" value="Genomic_DNA"/>
</dbReference>
<feature type="domain" description="Helicase C-terminal" evidence="9">
    <location>
        <begin position="30"/>
        <end position="215"/>
    </location>
</feature>
<dbReference type="GO" id="GO:0005694">
    <property type="term" value="C:chromosome"/>
    <property type="evidence" value="ECO:0007669"/>
    <property type="project" value="TreeGrafter"/>
</dbReference>
<keyword evidence="8" id="KW-0472">Membrane</keyword>
<name>A0A8S3QHD0_MYTED</name>
<evidence type="ECO:0000313" key="11">
    <source>
        <dbReference type="Proteomes" id="UP000683360"/>
    </source>
</evidence>
<dbReference type="InterPro" id="IPR027417">
    <property type="entry name" value="P-loop_NTPase"/>
</dbReference>
<evidence type="ECO:0000256" key="6">
    <source>
        <dbReference type="ARBA" id="ARBA00034808"/>
    </source>
</evidence>
<dbReference type="GO" id="GO:0043138">
    <property type="term" value="F:3'-5' DNA helicase activity"/>
    <property type="evidence" value="ECO:0007669"/>
    <property type="project" value="UniProtKB-EC"/>
</dbReference>
<keyword evidence="8" id="KW-0812">Transmembrane</keyword>
<reference evidence="10" key="1">
    <citation type="submission" date="2021-03" db="EMBL/GenBank/DDBJ databases">
        <authorList>
            <person name="Bekaert M."/>
        </authorList>
    </citation>
    <scope>NUCLEOTIDE SEQUENCE</scope>
</reference>
<evidence type="ECO:0000256" key="5">
    <source>
        <dbReference type="ARBA" id="ARBA00034617"/>
    </source>
</evidence>
<dbReference type="GO" id="GO:0005737">
    <property type="term" value="C:cytoplasm"/>
    <property type="evidence" value="ECO:0007669"/>
    <property type="project" value="TreeGrafter"/>
</dbReference>
<sequence>MSGTMTKKQVENLPKKLGFKNIKIICISPDKENIFLEKKEKIVSKDVTSVYEHIFKTECLELQKHPTSYPVTLLFIPMYYMSCALFFLKSLFGENKIMESCYSAIFANQDDEVIQATLKDLNTENPRIRLILTTSVTGMGFDPTCITRVIHASPPRSVSQYLQEIGRAGRRGQASEAILYYNKRDIAKHLPGISDDIISYCNSESCLRTNLLSVFGYFKSGSLQGCACCSFCKKTCICENCELASLII</sequence>
<dbReference type="InterPro" id="IPR001650">
    <property type="entry name" value="Helicase_C-like"/>
</dbReference>
<dbReference type="PROSITE" id="PS51194">
    <property type="entry name" value="HELICASE_CTER"/>
    <property type="match status" value="1"/>
</dbReference>
<keyword evidence="2" id="KW-0238">DNA-binding</keyword>
<dbReference type="Proteomes" id="UP000683360">
    <property type="component" value="Unassembled WGS sequence"/>
</dbReference>
<protein>
    <recommendedName>
        <fullName evidence="6">DNA 3'-5' helicase</fullName>
        <ecNumber evidence="6">5.6.2.4</ecNumber>
    </recommendedName>
    <alternativeName>
        <fullName evidence="7">DNA 3'-5' helicase BLM</fullName>
    </alternativeName>
</protein>
<feature type="transmembrane region" description="Helical" evidence="8">
    <location>
        <begin position="69"/>
        <end position="88"/>
    </location>
</feature>
<accession>A0A8S3QHD0</accession>
<evidence type="ECO:0000256" key="3">
    <source>
        <dbReference type="ARBA" id="ARBA00023235"/>
    </source>
</evidence>
<dbReference type="GO" id="GO:0003677">
    <property type="term" value="F:DNA binding"/>
    <property type="evidence" value="ECO:0007669"/>
    <property type="project" value="UniProtKB-KW"/>
</dbReference>
<keyword evidence="10" id="KW-0378">Hydrolase</keyword>
<dbReference type="SUPFAM" id="SSF52540">
    <property type="entry name" value="P-loop containing nucleoside triphosphate hydrolases"/>
    <property type="match status" value="1"/>
</dbReference>
<keyword evidence="4" id="KW-0539">Nucleus</keyword>
<dbReference type="GO" id="GO:0000724">
    <property type="term" value="P:double-strand break repair via homologous recombination"/>
    <property type="evidence" value="ECO:0007669"/>
    <property type="project" value="TreeGrafter"/>
</dbReference>
<dbReference type="GO" id="GO:0005634">
    <property type="term" value="C:nucleus"/>
    <property type="evidence" value="ECO:0007669"/>
    <property type="project" value="TreeGrafter"/>
</dbReference>
<keyword evidence="11" id="KW-1185">Reference proteome</keyword>